<dbReference type="CDD" id="cd16917">
    <property type="entry name" value="HATPase_UhpB-NarQ-NarX-like"/>
    <property type="match status" value="1"/>
</dbReference>
<dbReference type="GO" id="GO:0005524">
    <property type="term" value="F:ATP binding"/>
    <property type="evidence" value="ECO:0007669"/>
    <property type="project" value="InterPro"/>
</dbReference>
<dbReference type="InterPro" id="IPR011990">
    <property type="entry name" value="TPR-like_helical_dom_sf"/>
</dbReference>
<evidence type="ECO:0000313" key="3">
    <source>
        <dbReference type="Proteomes" id="UP000640274"/>
    </source>
</evidence>
<dbReference type="Pfam" id="PF00069">
    <property type="entry name" value="Pkinase"/>
    <property type="match status" value="1"/>
</dbReference>
<dbReference type="Gene3D" id="1.20.5.1930">
    <property type="match status" value="1"/>
</dbReference>
<dbReference type="PROSITE" id="PS50011">
    <property type="entry name" value="PROTEIN_KINASE_DOM"/>
    <property type="match status" value="1"/>
</dbReference>
<accession>A0A934J7T4</accession>
<dbReference type="GO" id="GO:0046983">
    <property type="term" value="F:protein dimerization activity"/>
    <property type="evidence" value="ECO:0007669"/>
    <property type="project" value="InterPro"/>
</dbReference>
<dbReference type="InterPro" id="IPR053159">
    <property type="entry name" value="Hybrid_Histidine_Kinase"/>
</dbReference>
<dbReference type="SUPFAM" id="SSF52540">
    <property type="entry name" value="P-loop containing nucleoside triphosphate hydrolases"/>
    <property type="match status" value="1"/>
</dbReference>
<comment type="caution">
    <text evidence="2">The sequence shown here is derived from an EMBL/GenBank/DDBJ whole genome shotgun (WGS) entry which is preliminary data.</text>
</comment>
<dbReference type="GO" id="GO:0016020">
    <property type="term" value="C:membrane"/>
    <property type="evidence" value="ECO:0007669"/>
    <property type="project" value="InterPro"/>
</dbReference>
<feature type="domain" description="Protein kinase" evidence="1">
    <location>
        <begin position="6"/>
        <end position="275"/>
    </location>
</feature>
<dbReference type="Gene3D" id="3.40.50.300">
    <property type="entry name" value="P-loop containing nucleotide triphosphate hydrolases"/>
    <property type="match status" value="1"/>
</dbReference>
<dbReference type="InterPro" id="IPR003594">
    <property type="entry name" value="HATPase_dom"/>
</dbReference>
<dbReference type="InterPro" id="IPR011712">
    <property type="entry name" value="Sig_transdc_His_kin_sub3_dim/P"/>
</dbReference>
<dbReference type="EMBL" id="JAELUP010000062">
    <property type="protein sequence ID" value="MBJ6361987.1"/>
    <property type="molecule type" value="Genomic_DNA"/>
</dbReference>
<dbReference type="PANTHER" id="PTHR43642:SF1">
    <property type="entry name" value="HYBRID SIGNAL TRANSDUCTION HISTIDINE KINASE G"/>
    <property type="match status" value="1"/>
</dbReference>
<proteinExistence type="predicted"/>
<dbReference type="SUPFAM" id="SSF48452">
    <property type="entry name" value="TPR-like"/>
    <property type="match status" value="1"/>
</dbReference>
<dbReference type="SMART" id="SM00065">
    <property type="entry name" value="GAF"/>
    <property type="match status" value="1"/>
</dbReference>
<dbReference type="Gene3D" id="3.30.450.40">
    <property type="match status" value="1"/>
</dbReference>
<dbReference type="SMART" id="SM00220">
    <property type="entry name" value="S_TKc"/>
    <property type="match status" value="1"/>
</dbReference>
<gene>
    <name evidence="2" type="ORF">JFN88_11995</name>
</gene>
<dbReference type="Pfam" id="PF01590">
    <property type="entry name" value="GAF"/>
    <property type="match status" value="1"/>
</dbReference>
<dbReference type="InterPro" id="IPR036890">
    <property type="entry name" value="HATPase_C_sf"/>
</dbReference>
<dbReference type="SUPFAM" id="SSF55781">
    <property type="entry name" value="GAF domain-like"/>
    <property type="match status" value="1"/>
</dbReference>
<dbReference type="InterPro" id="IPR029016">
    <property type="entry name" value="GAF-like_dom_sf"/>
</dbReference>
<reference evidence="2" key="1">
    <citation type="submission" date="2020-12" db="EMBL/GenBank/DDBJ databases">
        <authorList>
            <person name="Huq M.A."/>
        </authorList>
    </citation>
    <scope>NUCLEOTIDE SEQUENCE</scope>
    <source>
        <strain evidence="2">MAHUQ-46</strain>
    </source>
</reference>
<evidence type="ECO:0000259" key="1">
    <source>
        <dbReference type="PROSITE" id="PS50011"/>
    </source>
</evidence>
<keyword evidence="3" id="KW-1185">Reference proteome</keyword>
<dbReference type="InterPro" id="IPR011009">
    <property type="entry name" value="Kinase-like_dom_sf"/>
</dbReference>
<dbReference type="Gene3D" id="1.10.510.10">
    <property type="entry name" value="Transferase(Phosphotransferase) domain 1"/>
    <property type="match status" value="1"/>
</dbReference>
<organism evidence="2 3">
    <name type="scientific">Paenibacillus roseus</name>
    <dbReference type="NCBI Taxonomy" id="2798579"/>
    <lineage>
        <taxon>Bacteria</taxon>
        <taxon>Bacillati</taxon>
        <taxon>Bacillota</taxon>
        <taxon>Bacilli</taxon>
        <taxon>Bacillales</taxon>
        <taxon>Paenibacillaceae</taxon>
        <taxon>Paenibacillus</taxon>
    </lineage>
</organism>
<dbReference type="SUPFAM" id="SSF56112">
    <property type="entry name" value="Protein kinase-like (PK-like)"/>
    <property type="match status" value="1"/>
</dbReference>
<dbReference type="RefSeq" id="WP_199019535.1">
    <property type="nucleotide sequence ID" value="NZ_JAELUP010000062.1"/>
</dbReference>
<dbReference type="Pfam" id="PF07730">
    <property type="entry name" value="HisKA_3"/>
    <property type="match status" value="1"/>
</dbReference>
<dbReference type="InterPro" id="IPR041664">
    <property type="entry name" value="AAA_16"/>
</dbReference>
<dbReference type="InterPro" id="IPR003018">
    <property type="entry name" value="GAF"/>
</dbReference>
<dbReference type="InterPro" id="IPR027417">
    <property type="entry name" value="P-loop_NTPase"/>
</dbReference>
<dbReference type="Gene3D" id="3.30.565.10">
    <property type="entry name" value="Histidine kinase-like ATPase, C-terminal domain"/>
    <property type="match status" value="1"/>
</dbReference>
<dbReference type="Pfam" id="PF02518">
    <property type="entry name" value="HATPase_c"/>
    <property type="match status" value="1"/>
</dbReference>
<sequence length="1704" mass="192955">MELPGYQLIGRIAENEETILYRLKSLRDQSVVMCQTTRDAYPPADAMGRYEHEFEMLRLLGGRGAVRPLELKHDGNRPYLLLEDFGGTPMQQLFNKGQGGKDVRPLEELGLLRLLGVAADTADCLARVHHRQIIHNAINPFHILIHPDTLEVRLLGFQTAYLAESPPSTAAGPNLDQSCLAYIAPEQTGRFNRQSGYHSDVYSLGVTLYEWLTGHPPFTAKNATELIYSHIANQAPSVSAQEAAIPWAVSDIIRQCMEKAPEERYGTASDVHKDLSECLVQLKEKGIVMPFALPPKNTAGVWSIPQHIYGREAEQRRLKQILDLTADEPADIVLVGGQAGMGKTALVWDALGHIGSHGLLLAGKFELHSANIPYFAWIQVIEDLVTQLIIQHKDDLELWRLRIQEQVGEYGQLLINWMPKLRALIGEPAQVQPLPLMEEKSRFHQILRSFIQLFSDANYSLTIFLDDMQWADEASLQLIEQLFSRRRGSMRLVCTYREGEQAITPWGKWEPEANMTLVAITRVALLPLREEAVEQLLADTLRASADSLQELTEVLTEKTGGNPLLLRTLLQNGADQGMFSYNRLTRSWKWDMTRIREMESPLQSLGQWSAGRLAALPQASLELLAWAAFLGRRFELSMLQELCGNSREGAISALMEAVRHGVLQVDRRENARATLFAFPHDRIRQDCHALVPESSRGDYHYAVGQLWKQRAVSDTDPAIFEAVIHLNQCKPQIVEWEEKLELARLNDQAGWKSLQSTAWEQALRYSREAAQLIGEEGWERCFDLTFRVLSRQAMCELLCGEDEVAYRLFDILLVKAATDMDRVEIYITMIQLESNRGHNAKALQLADEALLMLGIKLPKKVSMTRLLAQWIRLKWRLRGRHRNRIRELPAMKDRRLLAIMSIFNYSGNARFTRDANVWAFSNLMMVDLTLRHGLAPDSSASFAGVALISTLAERNYRDGYEWGKLAYELSEAHPAMRSIQSNVFSLCFDSWRRHEPSLLEAFIQHAEHASLESASLWHAEQSVLFTCALMFLFGRPLGEIYTLLIRNAQFLSNSRDLSHSRLAAILSAILSKLIGERNLEDLFTEVDILAPDFVLNEEWERNTVLEESVCMFGYITAYIFGQYEMAYSYILRAKAVTSSREEKEIEMSALGLYHFLVMAELYPIVTDTERKSFLDVMRSSLRKIKRYAKRCPENYENKYLMMAAELARITGKAKQAASLYEKACDSAREGGYTHNLAIVSENAFRFYIDQDKPHLARAYLSQAYQAYIQWGALEKASQLLKQYRHMLFIDQSSLSGSIDYQAVMSSAQTISGEMRMDRLLVGLMRTLMQNAGAEKGALIFQTKDQLFIEAMASSGTDVRLERVRLDQAGDVPAAIISYAARTGEVVVLNHASREGVFASLPYVQEKQMKSVLCIPMIKNSRMISLLYLENNLSAGVFTPERLDVLKVLCSQCVISIENAQLYSNAERLKQTLEEQVKERTRSLELSIRETASALAEASIQLDRNRIAADVHDIVGHAITSTLLQIEAAKRQMQNKPEDALQRLQGVQNLLREGLNQIRGSIHMLKEAEGDNLVKSLQQLIAITEHNAGITVKAEIDPLFELDRVYHHVIYHALQEGMTNAIRHGDATIFHFVLRDEGQHLQFMLQDNGRGAEQVTPGFGLTAMTERVEALNGRLSIESSKDTGFLLRITLPYTNSKEKQYYAEQ</sequence>
<protein>
    <submittedName>
        <fullName evidence="2">AAA family ATPase</fullName>
    </submittedName>
</protein>
<dbReference type="GO" id="GO:0000155">
    <property type="term" value="F:phosphorelay sensor kinase activity"/>
    <property type="evidence" value="ECO:0007669"/>
    <property type="project" value="InterPro"/>
</dbReference>
<evidence type="ECO:0000313" key="2">
    <source>
        <dbReference type="EMBL" id="MBJ6361987.1"/>
    </source>
</evidence>
<dbReference type="Proteomes" id="UP000640274">
    <property type="component" value="Unassembled WGS sequence"/>
</dbReference>
<dbReference type="SUPFAM" id="SSF55874">
    <property type="entry name" value="ATPase domain of HSP90 chaperone/DNA topoisomerase II/histidine kinase"/>
    <property type="match status" value="1"/>
</dbReference>
<dbReference type="InterPro" id="IPR000719">
    <property type="entry name" value="Prot_kinase_dom"/>
</dbReference>
<name>A0A934J7T4_9BACL</name>
<dbReference type="Pfam" id="PF13191">
    <property type="entry name" value="AAA_16"/>
    <property type="match status" value="1"/>
</dbReference>
<dbReference type="PANTHER" id="PTHR43642">
    <property type="entry name" value="HYBRID SIGNAL TRANSDUCTION HISTIDINE KINASE G"/>
    <property type="match status" value="1"/>
</dbReference>